<dbReference type="NCBIfam" id="NF010133">
    <property type="entry name" value="PRK13607.1"/>
    <property type="match status" value="1"/>
</dbReference>
<dbReference type="Pfam" id="PF21216">
    <property type="entry name" value="PepQ_N"/>
    <property type="match status" value="1"/>
</dbReference>
<comment type="catalytic activity">
    <reaction evidence="7">
        <text>Xaa-L-Pro dipeptide + H2O = an L-alpha-amino acid + L-proline</text>
        <dbReference type="Rhea" id="RHEA:76407"/>
        <dbReference type="ChEBI" id="CHEBI:15377"/>
        <dbReference type="ChEBI" id="CHEBI:59869"/>
        <dbReference type="ChEBI" id="CHEBI:60039"/>
        <dbReference type="ChEBI" id="CHEBI:195196"/>
        <dbReference type="EC" id="3.4.13.9"/>
    </reaction>
</comment>
<dbReference type="AlphaFoldDB" id="A0A1C3JN51"/>
<dbReference type="GO" id="GO:0008235">
    <property type="term" value="F:metalloexopeptidase activity"/>
    <property type="evidence" value="ECO:0007669"/>
    <property type="project" value="UniProtKB-UniRule"/>
</dbReference>
<evidence type="ECO:0000256" key="5">
    <source>
        <dbReference type="ARBA" id="ARBA00023049"/>
    </source>
</evidence>
<evidence type="ECO:0000256" key="7">
    <source>
        <dbReference type="HAMAP-Rule" id="MF_01279"/>
    </source>
</evidence>
<feature type="binding site" evidence="7">
    <location>
        <position position="246"/>
    </location>
    <ligand>
        <name>Mn(2+)</name>
        <dbReference type="ChEBI" id="CHEBI:29035"/>
        <label>2</label>
    </ligand>
</feature>
<evidence type="ECO:0000313" key="12">
    <source>
        <dbReference type="Proteomes" id="UP000092840"/>
    </source>
</evidence>
<dbReference type="Proteomes" id="UP000092871">
    <property type="component" value="Unassembled WGS sequence"/>
</dbReference>
<dbReference type="PANTHER" id="PTHR43226:SF8">
    <property type="entry name" value="XAA-PRO DIPEPTIDASE"/>
    <property type="match status" value="1"/>
</dbReference>
<dbReference type="Gene3D" id="3.90.230.10">
    <property type="entry name" value="Creatinase/methionine aminopeptidase superfamily"/>
    <property type="match status" value="1"/>
</dbReference>
<evidence type="ECO:0000256" key="2">
    <source>
        <dbReference type="ARBA" id="ARBA00022723"/>
    </source>
</evidence>
<dbReference type="EMBL" id="FLRB01000006">
    <property type="protein sequence ID" value="SBT20339.1"/>
    <property type="molecule type" value="Genomic_DNA"/>
</dbReference>
<dbReference type="InterPro" id="IPR052433">
    <property type="entry name" value="X-Pro_dipept-like"/>
</dbReference>
<evidence type="ECO:0000256" key="3">
    <source>
        <dbReference type="ARBA" id="ARBA00022801"/>
    </source>
</evidence>
<proteinExistence type="inferred from homology"/>
<dbReference type="InterPro" id="IPR001131">
    <property type="entry name" value="Peptidase_M24B_aminopep-P_CS"/>
</dbReference>
<dbReference type="GO" id="GO:0004177">
    <property type="term" value="F:aminopeptidase activity"/>
    <property type="evidence" value="ECO:0007669"/>
    <property type="project" value="TreeGrafter"/>
</dbReference>
<keyword evidence="4 7" id="KW-0224">Dipeptidase</keyword>
<feature type="binding site" evidence="7">
    <location>
        <position position="235"/>
    </location>
    <ligand>
        <name>Mn(2+)</name>
        <dbReference type="ChEBI" id="CHEBI:29035"/>
        <label>2</label>
    </ligand>
</feature>
<evidence type="ECO:0000313" key="10">
    <source>
        <dbReference type="EMBL" id="SBT16623.1"/>
    </source>
</evidence>
<name>A0A1C3JN51_9GAMM</name>
<evidence type="ECO:0000256" key="4">
    <source>
        <dbReference type="ARBA" id="ARBA00022997"/>
    </source>
</evidence>
<feature type="domain" description="Xaa-Pro dipeptidase N-terminal" evidence="9">
    <location>
        <begin position="9"/>
        <end position="129"/>
    </location>
</feature>
<evidence type="ECO:0000313" key="11">
    <source>
        <dbReference type="EMBL" id="SBT20339.1"/>
    </source>
</evidence>
<dbReference type="GO" id="GO:0006508">
    <property type="term" value="P:proteolysis"/>
    <property type="evidence" value="ECO:0007669"/>
    <property type="project" value="UniProtKB-KW"/>
</dbReference>
<dbReference type="InterPro" id="IPR029149">
    <property type="entry name" value="Creatin/AminoP/Spt16_N"/>
</dbReference>
<keyword evidence="12" id="KW-1185">Reference proteome</keyword>
<evidence type="ECO:0000256" key="6">
    <source>
        <dbReference type="ARBA" id="ARBA00023211"/>
    </source>
</evidence>
<dbReference type="GO" id="GO:0016795">
    <property type="term" value="F:phosphoric triester hydrolase activity"/>
    <property type="evidence" value="ECO:0007669"/>
    <property type="project" value="InterPro"/>
</dbReference>
<keyword evidence="5 7" id="KW-0482">Metalloprotease</keyword>
<comment type="similarity">
    <text evidence="7">Belongs to the peptidase M24B family. Bacterial-type prolidase subfamily.</text>
</comment>
<protein>
    <recommendedName>
        <fullName evidence="7">Xaa-Pro dipeptidase</fullName>
        <shortName evidence="7">X-Pro dipeptidase</shortName>
        <ecNumber evidence="7">3.4.13.9</ecNumber>
    </recommendedName>
    <alternativeName>
        <fullName evidence="7">Imidodipeptidase</fullName>
    </alternativeName>
    <alternativeName>
        <fullName evidence="7">Proline dipeptidase</fullName>
        <shortName evidence="7">Prolidase</shortName>
    </alternativeName>
</protein>
<feature type="binding site" evidence="7">
    <location>
        <position position="410"/>
    </location>
    <ligand>
        <name>Mn(2+)</name>
        <dbReference type="ChEBI" id="CHEBI:29035"/>
        <label>1</label>
    </ligand>
</feature>
<dbReference type="EC" id="3.4.13.9" evidence="7"/>
<dbReference type="InterPro" id="IPR022846">
    <property type="entry name" value="X_Pro_dipept"/>
</dbReference>
<gene>
    <name evidence="7 10" type="primary">pepQ</name>
    <name evidence="10" type="ORF">MGA5115_00704</name>
    <name evidence="11" type="ORF">MGA5116_00922</name>
</gene>
<dbReference type="InterPro" id="IPR036005">
    <property type="entry name" value="Creatinase/aminopeptidase-like"/>
</dbReference>
<dbReference type="RefSeq" id="WP_067031941.1">
    <property type="nucleotide sequence ID" value="NZ_FLRA01000003.1"/>
</dbReference>
<comment type="function">
    <text evidence="7">Splits dipeptides with a prolyl residue in the C-terminal position.</text>
</comment>
<dbReference type="EMBL" id="FLRA01000003">
    <property type="protein sequence ID" value="SBT16623.1"/>
    <property type="molecule type" value="Genomic_DNA"/>
</dbReference>
<dbReference type="HAMAP" id="MF_01279">
    <property type="entry name" value="X_Pro_dipeptid"/>
    <property type="match status" value="1"/>
</dbReference>
<feature type="domain" description="Peptidase M24" evidence="8">
    <location>
        <begin position="158"/>
        <end position="415"/>
    </location>
</feature>
<feature type="binding site" evidence="7">
    <location>
        <position position="410"/>
    </location>
    <ligand>
        <name>Mn(2+)</name>
        <dbReference type="ChEBI" id="CHEBI:29035"/>
        <label>2</label>
    </ligand>
</feature>
<dbReference type="GO" id="GO:0046872">
    <property type="term" value="F:metal ion binding"/>
    <property type="evidence" value="ECO:0007669"/>
    <property type="project" value="UniProtKB-KW"/>
</dbReference>
<evidence type="ECO:0000313" key="13">
    <source>
        <dbReference type="Proteomes" id="UP000092871"/>
    </source>
</evidence>
<feature type="binding site" evidence="7">
    <location>
        <position position="326"/>
    </location>
    <ligand>
        <name>Mn(2+)</name>
        <dbReference type="ChEBI" id="CHEBI:29035"/>
        <label>1</label>
    </ligand>
</feature>
<dbReference type="Proteomes" id="UP000092840">
    <property type="component" value="Unassembled WGS sequence"/>
</dbReference>
<feature type="binding site" evidence="7">
    <location>
        <position position="371"/>
    </location>
    <ligand>
        <name>Mn(2+)</name>
        <dbReference type="ChEBI" id="CHEBI:29035"/>
        <label>1</label>
    </ligand>
</feature>
<reference evidence="11 12" key="1">
    <citation type="submission" date="2016-06" db="EMBL/GenBank/DDBJ databases">
        <authorList>
            <person name="Rodrigo-Torres L."/>
            <person name="Arahal D.R."/>
        </authorList>
    </citation>
    <scope>NUCLEOTIDE SEQUENCE [LARGE SCALE GENOMIC DNA]</scope>
    <source>
        <strain evidence="11 12">CECT 5116</strain>
    </source>
</reference>
<evidence type="ECO:0000259" key="8">
    <source>
        <dbReference type="Pfam" id="PF00557"/>
    </source>
</evidence>
<feature type="binding site" evidence="7">
    <location>
        <position position="246"/>
    </location>
    <ligand>
        <name>Mn(2+)</name>
        <dbReference type="ChEBI" id="CHEBI:29035"/>
        <label>1</label>
    </ligand>
</feature>
<dbReference type="SUPFAM" id="SSF55920">
    <property type="entry name" value="Creatinase/aminopeptidase"/>
    <property type="match status" value="1"/>
</dbReference>
<dbReference type="PROSITE" id="PS00491">
    <property type="entry name" value="PROLINE_PEPTIDASE"/>
    <property type="match status" value="1"/>
</dbReference>
<sequence>MNNTMDNALYIRHLETLLQRYRIASSQFQLDTIVIGAGSLSHYFEDDNAHPFKPFAAAQQWLPFTLPAGSFIVIKQDKPELIWPAQQDFWHMANAIPEGEWQSHWRITPVNDDSWTQSLSSNSAFIGPDAIGSLTHHHGLMTWLNYDRAIKTDYEIACLETANQIAAKGHIAAQQAFLSGASELQTHLAYLDATQQDAISTPYPNIVGINEHAAVLHYEQKSSQRPFRPLTLLVDAGASHHGYASDITRTTTTLNDEFSALLDDMDILQQSIANQAVAGVAFVELHQKTLHGVAHLLKQHDICSLSIEEQLAKQIPHHFYPHGLGHFLGLQVHDVGGRQLDATGTLQNPPAGSPFLRLTRDLVPNMVITVEPGLYFIPMLLEKLKAQQPKHGCNINKIDRLTPYGGIRIEDNIVVDIEGIRNLTRDAFATLS</sequence>
<accession>A0A1C3JN51</accession>
<dbReference type="GO" id="GO:0102009">
    <property type="term" value="F:proline dipeptidase activity"/>
    <property type="evidence" value="ECO:0007669"/>
    <property type="project" value="UniProtKB-EC"/>
</dbReference>
<comment type="cofactor">
    <cofactor evidence="7">
        <name>Mn(2+)</name>
        <dbReference type="ChEBI" id="CHEBI:29035"/>
    </cofactor>
    <text evidence="7">Binds 2 manganese ions per subunit.</text>
</comment>
<keyword evidence="1 7" id="KW-0645">Protease</keyword>
<reference evidence="10 13" key="2">
    <citation type="submission" date="2016-06" db="EMBL/GenBank/DDBJ databases">
        <authorList>
            <person name="Kjaerup R.B."/>
            <person name="Dalgaard T.S."/>
            <person name="Juul-Madsen H.R."/>
        </authorList>
    </citation>
    <scope>NUCLEOTIDE SEQUENCE [LARGE SCALE GENOMIC DNA]</scope>
    <source>
        <strain evidence="10 13">CECT 5115</strain>
    </source>
</reference>
<evidence type="ECO:0000259" key="9">
    <source>
        <dbReference type="Pfam" id="PF21216"/>
    </source>
</evidence>
<keyword evidence="2 7" id="KW-0479">Metal-binding</keyword>
<dbReference type="InterPro" id="IPR000994">
    <property type="entry name" value="Pept_M24"/>
</dbReference>
<dbReference type="PANTHER" id="PTHR43226">
    <property type="entry name" value="XAA-PRO AMINOPEPTIDASE 3"/>
    <property type="match status" value="1"/>
</dbReference>
<dbReference type="InterPro" id="IPR048819">
    <property type="entry name" value="PepQ_N"/>
</dbReference>
<dbReference type="Pfam" id="PF00557">
    <property type="entry name" value="Peptidase_M24"/>
    <property type="match status" value="1"/>
</dbReference>
<organism evidence="10 13">
    <name type="scientific">Marinomonas gallaica</name>
    <dbReference type="NCBI Taxonomy" id="1806667"/>
    <lineage>
        <taxon>Bacteria</taxon>
        <taxon>Pseudomonadati</taxon>
        <taxon>Pseudomonadota</taxon>
        <taxon>Gammaproteobacteria</taxon>
        <taxon>Oceanospirillales</taxon>
        <taxon>Oceanospirillaceae</taxon>
        <taxon>Marinomonas</taxon>
    </lineage>
</organism>
<keyword evidence="6 7" id="KW-0464">Manganese</keyword>
<dbReference type="GO" id="GO:0005829">
    <property type="term" value="C:cytosol"/>
    <property type="evidence" value="ECO:0007669"/>
    <property type="project" value="TreeGrafter"/>
</dbReference>
<keyword evidence="3 7" id="KW-0378">Hydrolase</keyword>
<evidence type="ECO:0000256" key="1">
    <source>
        <dbReference type="ARBA" id="ARBA00022670"/>
    </source>
</evidence>
<dbReference type="Gene3D" id="3.40.350.10">
    <property type="entry name" value="Creatinase/prolidase N-terminal domain"/>
    <property type="match status" value="1"/>
</dbReference>